<dbReference type="InterPro" id="IPR002877">
    <property type="entry name" value="RNA_MeTrfase_FtsJ_dom"/>
</dbReference>
<protein>
    <submittedName>
        <fullName evidence="22">Polyprotein</fullName>
    </submittedName>
</protein>
<feature type="coiled-coil region" evidence="17">
    <location>
        <begin position="1275"/>
        <end position="1302"/>
    </location>
</feature>
<keyword evidence="6" id="KW-0808">Transferase</keyword>
<evidence type="ECO:0000256" key="5">
    <source>
        <dbReference type="ARBA" id="ARBA00022664"/>
    </source>
</evidence>
<feature type="transmembrane region" description="Helical" evidence="19">
    <location>
        <begin position="4549"/>
        <end position="4569"/>
    </location>
</feature>
<dbReference type="Gene3D" id="3.40.50.300">
    <property type="entry name" value="P-loop containing nucleotide triphosphate hydrolases"/>
    <property type="match status" value="2"/>
</dbReference>
<evidence type="ECO:0000256" key="3">
    <source>
        <dbReference type="ARBA" id="ARBA00004531"/>
    </source>
</evidence>
<evidence type="ECO:0000256" key="4">
    <source>
        <dbReference type="ARBA" id="ARBA00022562"/>
    </source>
</evidence>
<name>A0A6F8QHE9_9VIRU</name>
<keyword evidence="9" id="KW-0378">Hydrolase</keyword>
<accession>A0A6F8QHE9</accession>
<dbReference type="GO" id="GO:0006370">
    <property type="term" value="P:7-methylguanosine mRNA capping"/>
    <property type="evidence" value="ECO:0007669"/>
    <property type="project" value="UniProtKB-KW"/>
</dbReference>
<evidence type="ECO:0000256" key="1">
    <source>
        <dbReference type="ARBA" id="ARBA00004147"/>
    </source>
</evidence>
<feature type="domain" description="RdRp catalytic" evidence="20">
    <location>
        <begin position="6616"/>
        <end position="6777"/>
    </location>
</feature>
<evidence type="ECO:0000256" key="17">
    <source>
        <dbReference type="SAM" id="Coils"/>
    </source>
</evidence>
<dbReference type="GO" id="GO:0003723">
    <property type="term" value="F:RNA binding"/>
    <property type="evidence" value="ECO:0007669"/>
    <property type="project" value="UniProtKB-KW"/>
</dbReference>
<dbReference type="Pfam" id="PF01728">
    <property type="entry name" value="FtsJ"/>
    <property type="match status" value="1"/>
</dbReference>
<dbReference type="GO" id="GO:0008168">
    <property type="term" value="F:methyltransferase activity"/>
    <property type="evidence" value="ECO:0007669"/>
    <property type="project" value="InterPro"/>
</dbReference>
<sequence>MNSVRASNTPGRLVVSGGVLYKICSWDVEPPTKAARPFLALPRKTVSNEAAYRNAVKPAFEKKKSVAASSKRQAQVSQRIARARAAKVNQGLAKEIERFEEIKPFLGCNAIIAPKVTSHKEVTPPPSPKRERRYRESDYRPLVAAALAQPKIELKSIWGSGDAVTKLELGPETEFTERPKPTRPKPVRVLAKPAVPSDEKVLDEFKVTSTSGGTLTIRLADFRIACRNADEPVAVASSRDLNSTRNGRWAPLTYLYEELNYPRPTVMDYANSHVTIQGEGGKTVYTVMTKEVATASDNLDGLYRGLRQLKTVMDIHGDKPVSMPFMCVTQKGIQVRQLVNGVIDILVHEGKNITMYTDYRGVFYTAKAVLKETQKTVDEHATDESTPQDWQPVEGDKHHHNCYSCGCLYSHWHKHYNVDHPQFDRQCPNSECKEYHRGKNFTNSQLVDLPADEEPSCRNSTLLQDPNWIKEASVFPAAIETAVEGLSKFFDHAFSLLPAALPEVKKEEVIQLKKTGYAGAVSNKTRLKLIIPSSLIGLNEKKPRKVKELPKPEEPKFVKNYSTSNFNPNAMPKDVWVPKGEEKGFLAVSGRDAEYVSAYFRMTGTRRQHKASARRARQWVRDGCDPAFANRYIHLQEEACGPQPVPEIVDGFTYYPEDHAPRPIRKPKVKVTFTDDFWMDYFAHGLPLNISYEYPRNLNRCAKRLGLKARHLLREKPEAILDIVGPISKLSEPTERVYVISDTDEIIPCSLSTRVMPVSVTVGDHHQSSNLRSFRYDGNLKSGSPIFNATMQVCSIVTASKDGEYVLQHKHSTVEEYPCLGEHCTHCKIERELIWHDPKNNAKPKRKAQRPKRKQNNAQKVANATGNAVELRLRTEQQQIGIAEVTNRLKQIEINSRRVKSLASSLTAPLPKSSNALGNKAPRHNRKPKAKSGIVASAISKLTGGMVSGTTSAGVTALMTVLIVFLSCLLPTSVAVTSIGCFRGFNDQYMVAGEVICNQYLRNESYQHYLDPSLGGSYDYINIVSADADRGFWDRVNQLISDAIPARIVLSKVDNTAVINGDIILNDIDSTGLSKTVLYLQAVLAVLLALTFIKWMFKVSAPRYARANSPYNNNIVVAAVVLFVIAAAVAAPSTTTTPSPVNTEELANKVEHAKGVIDEITAWMKTPGKATLNNLKQRNQQLVEIEKLLVGMGEPGDNNVQAVAHLKSSLATRMVEVGKLVETVRNLNNDIAALRKRILELEKSSNEAKVAFEQYKDLFKRSAEISSTGLEDITAQDLQDDIDLLENNKSDLMNKLARYERSTYKGTETVTNDNRDRYNLLPANAETLNKAENTVASSQQKREANSNATEAPTKSSDKPIHSIGRAKSSGVVPESALKVKFNAEALTPCDGDNVKWDLFDNYKECDTHPYATTMVGLGYNGCAIGTADYRSDKIVVKKVNDKKYRCSVACFKIDDIVRALRFNMGNEVCFGPLFFGGHWKLPKDEYETLNDFQGAKNPIILSGKALIIKSDGSVMEFTLNSGNTISECCGGWLADSVSEDHIFYDGPCVCKANMQNVEKRIKNALVEYYEGYARRVPMVFSYKTISSVAVIVITAMMSPGLAVCVGLSMFMYNAYADCSIKNYHTLYVGDSSSKQIYSTLYMQKGDCFTLGENTFELLDIDNVYKYKRAAAYPTEFGTLCTDIDWGCGLAEGSKICSDYKKDCENKCKAASNTIYKKHCIATTTFHGDGCFGFLVQDHQVYVHGGVCLVTDASKPYYGYSKVEGLYSKKFTFKVSGFDQSRTITIDSKNLIYEDNDFTIQDIAVQKDRIPTYVLDAGSIMCAYSDVTGNDFCHSVVNDTSKLTNPGCVNLDWTFLGNDATWEIDDTSAVITPYVFDLFETCDTENITKNGEVLEVSPRGLTLSFKIDSQYKTSAFKVSRCAKVSLGGHDSIPGFVNRVQSTVLSVALKADSECYVSLRLSTCSLIGVNYCKVGADETTCSWTVYCSAILDATATLVGADDLASFNFTSGKFSAPTIEYSRTLYSSASGMVGKSFSTVVASIDKVLSYFPGFSWLKWLLSFSVQKFVVILLIFLFAYGSWEAASPSGVIFTMLFAWVYFCTDYIHADDGSAADESFDLKLWHLLVFLLFSAVDWVKLIHVCYAHISRKASGWWHDAGCDNKIVGIPLVDSALYLTTLVLFPRFWHYIVSCYTFSQVLYRIHFMLTRPQSVLFNTEQLNHTPLAMLICSYISNNCCKVPEDEKQSFEDLVKVNARSLLNFGQAATASIELGCHMFNSPSSDEENEPIEITFQPEEDSDNDEFSDALLNITPMPSRVNNSADISQLATASVSIHPDCMWAENDDNSSPVVDTLLSAWQDELEEVTSEPKPLSDYAFVVSPTLVENPDNVKQVKPIKGKPLPKDQKILVLHPMLAKHAEQLRLEVVRLGFKCDPKDRRHSDIIIATKPNYAENSAAYFFNVVYSDNHLNSLNCTKDQYDICLALYHARNYAKHFILKNSKSETLLLEACSFLDPTYKIEDKGKKAPHHYVVVPVAGGFDDLDTSTTPGYVMVPKVNMTTEEKEIWSRDLAPQDMVIVPQKYKRVPKNWVYVATVYINNEKHMRSALNSGKYPRSTHSEYVRILKSLKSDPKAIAVNALPSLVSALNIIYSSAMRRKKDLAVLSRPELAPVFKRINNLDEVDTCCVYYSLKAEVGDFVKLSVAGKSISVYKSDMSEFVNETSRTFMAFRFLEPQKVGSYRHEFGHCEIVGNVLVKAHLDDSNYCVRHVFTKFNHILYVVANRRRQNEPVNLDVLEKGMKSAKIQAIDTHVEHIYVAFADNKVRKFFNKVIPLIVTELSTKGIEITILAGKHGDIRTICSHVNSALKIVANGEPISIDTSISVEEESTRKDRVTRLLREAASASADSSEFVISVKYLKDERGRNTIIFKRGKVDEDGWRVYSTDLKFTCVVRAMYENFKEPGYVYSQPWLYDADNHKILGLLPITGCRPAHFNITFSDTDLCGDDLVSGDYEGPLFAPMAGKKDKGGRCTYVTRPARAQDGSLVHCIYTTELPGYLGKPLVVSEKRLMSGAEIRVMPEELDQECYPQGVITKCSRTKYTEVYCYVHRLDDQPSLRSKFDVPDYLNPATRFTLANIKSAAALLDIFKRPVLSNFVDHGNPTAEELELRSVPLVTENAVVPNDVLISCPEVVLADLDNSGDAEWYSTWSNFNFSKAEIDMSSLANRDSLTFCPKDIDDVNYSHATCSVHTYTLEECKTFDTDEVVKKQEPYYKEKWFCTKFCGQVYSTCLYNRSETRKQESWGFLSGPRSNVNNIEPLFTSVRRHLSHPCLPELERLCNALSHSDFDRVKWYDHILENIDDDNVFISFQLQNRKRFNRFCRELDATCSTVFDFPDTFVEGTWCTPNLKQRCHISWTASRRSCISVDVTSDTSDRHENKPITIKVELGRDQPDSVYVSIRRALALLLAQGWNAIDLILDDVDGLDIHRIIHCCMFNISVFGVCTINIVSTDKKHREVCERIIQNLPNLVMIPPELTVGSKFLFNRGVKTAAILESIKAWERKRPIPWIAIDVSKQGLPMDDCPEIAVSAESRPDFMGDSMCSIWNITNGMSIGSCYANGMDLVGSNHCTLGNPIVVETATPHGFHNTAKRAKYVSKIAKSFINGDIDMHNNVTVFTTPRKGEIYCTINPAQRRGRWLMTTEVDTYDAVMKTNYNKFVPVEVNFAREEVKLEKYGLYKGLSGSPIINAKGQCMGIYGLSTNVNYSDKSIGGGATNTTMCHSMTTDNVVESEQYFVEAARELVCSNVNEWRFCYLEAPTGTGKSTLFPLAILDAVTRQPGVSRYNICMLEPTRAAVHNCYNRVLSTLEKGNSKWKKLYTLRLSTGKRGDTSGDSFKTEGTGKIQLCISTYGRFIAEYQPDSLKPHNFDMLLMDEIHTRSNDEDVGTAFLLSSDKRGINVKICYMTATAVGKVCEKRLCEGKDLVGTRYKIQEENIIETKRVEKREDSILTDSSYFTIDLRKAKLNLRTKAQYVSWPLSSHANGRCLIFLPSRNDCEKFVGWAKVAYPTMKERFTSLHAGSKVGDLNTLHPEAIIGCTDYASTAITVPNCKAVVDFMEDWSPSVTLYKNDEGFHYKNTVSKDVVSKQVSVQRKGRTGRTCNGTYFSCASITPVEETKLSESMYARIYFNLLIKMGSPHSLQGLLQMTEEANRIYEHDWLEPDNLRTDWSDRYVDGIDGVDRLAAGQFVTKATRRLQVVREWDKDQLWWYLNPIVGQDYVSFCFASENEATHGFGQSANKVNLALKECWTIVDTTEEAEEVRHRLGFHLESYKEDMNCFDNYVQRAHDVVGAVSIDTLAKRAQKTSKKMYDSIDKTVLNLVSDAAENVRVEASEEDREFNRESFLGVSLGAGMAAAAIGALVSAGIYTYQRSSTWTAVEVYAVERSELADAIYTSMKSYALDKITKPVDEASDAVVSTIDRLILYVKEKWNDWSGFFKELISKMVSKHPPGMNHESAFSGDVTLAAVVAALTSLKTIIVSFWHKHGALRLGPVISSLGLGAIYGRMCDVFGIVFSNAIVAMIMAMCSIVVGPIGTVINCATMVVTYIISGLITFKPSQYGGTLAARAGALLFTTGGASALAFLLQGAHLGKNIVSSPVNVTSGLIAMVNPYNTGVSRVSDGIIIAKMIANMCKREKWTAADGLAVGSTLMSMLFRADAMTCMVSATAGLFLGFARIYMSNTEFWFKMTSAMNIKHADAYKDMVSQQIDRFDFIFDSILSAAGLLANPMSIISIIANIMADITIAYMRNEGDIEYGTIATDSFQFYSGVSMIYGISSAVFKLCSQLRNSVSSHFERSSDDAGVVSLLLSQLRQLIDGFSLGTLIEKVKEICLHVFPTMQFNLSSCNIVFTLVSQAWDFIKGIFDACYNWCADKVSTAWNRAEKRITDKISSATSIGFSMGSSISSDPSPTRAQVDAHLKLKYRGAAYLWVQHLNCPLSHYMIADNMERAKHVAEYRNNGDEFNAWKSVAALFGWCCNVYQANYHEMTQYIRHKMKGIELTDENMYPLFSEWCLQFLVKRDLATAGELTGPEASGRFDEATTRDDASVFDELDNAITMEDEVDHMQLVDDRTSTTTERPVSPTISEASGVCTDDGTIERILGSIVSEPYDFTWLSSCYLAPEGDDKDHYDNVDHKFWIKLRLRDTGENCISALYVQAVENRCNNFGPMPNRIVALNDSIYFKPDTSFGSGDYIKGSIFKPWDILCLDNDSMAKFFTTGLNVADNGTHVTLMFNMADDTNMHVSVSHSFTERAACTGLLIQRQDKATKLVCEDIASVEIFFKPTRDGIVMLGTCPPSTGGAWDQLYSNYLKYLPFFRDLKYQHVKMAEAKATFDDWCNAAAPTNDNAELLDFENWKDMFLKRRFVGMGAIRAIKSAVTRRAQAFLTKYNTSLQETKQTFDIMKDPKRYTDIFEVVKYKSYYDDFTQSMFNRVGDTIEDTRGLPYGISDTRIPLNDYAVCAWFKELAVSSDEVVYDSTQFTVVGKVLDYNKRIHHPAAYYPIKKALQTQCSTLYLPLCKSELVRHGYICGYNVLFIDALGESKAFELSGCAGVCGCTAVYMFAGSVLHSVQSWKCDQANCADTCESWVVYTNNRDVETHAAAVEELQQRQSSWNHESGGWLSSVLAVTTKDYISAAIGVARKVIDDAIEEERLYNLNRHHRVLQDKEESKPELSIGRVINGEYLRNAIVTTDLPGRYVTETGFPALKADMKEARERQVKINHDKQINTDYDKATEFFFSPAAQKLFAYKRDLGDDFYRWIQDLAIEEKCNRILSKEGDNIITVNKAKELKKRYDVHTVEELLDMMLIEGSEREDIRAYLDISKRRPVCAEAPWCDGWDAVAVNSRTQDLWLTDGNMHLYTPHYIEDSNVISDIMRVDKMIHHVPKEVYDDCKYKNRMELPCRENDIGNVYASRAACKAQLLYEYLPGFFNNHKRMFEPCCGFGGFAQFFSHQMRNMEPREYYVSTLNRRGHALPNWSLMQAADGNCKVIRTLEAVADGDICDIDVNNAACKLIKDNDVTLLLSDIGEKFSNPNLDDAWYLATRNAKGKITNDSIKFKTGLSICTALKRMVGALPEGADAIFKVNTFSPRVADIIHEMSSSFRRVRALKLATTPEQDREFYLFCSNKRNNWVAPMQRSLLLKDCVKELTWSAIYRAENMHRTKGRHATSPRTHKWFTPDSSGVCYKLIPNSKSSGDELDATLLPQGHEINVSTQAHGHDIHVKLACEPDWNRRFRNMKNYVKRVNYLAKERTGRGRDNVKFDSVVRSDFTYVKGIGSYTTKIKNSAEKHGRNDIVSSYLDSVAGMNLLNATYGQTQGTPEYVKPSLKKRLDVQPGQPEPTCVIDYVKAVHCLMSDAGRGMLGKFRFMTKDETYAQIIKTGSTGILDPGSNLKEFMEIFPEWYELAWEEVLNPHLRGGATSSYQSVRIKPEPKGRKDAEEGRLNYKKGVPMDKLREGTNLSPRFIQFSDALSRIAHIIVFGHVLNFHGKQKLYKGSINGTPPHISGRVMRAYWDLHNPHQKRVVHVGNNPELDIAVTPNPDIKTDDVECKPLHQSGRLSATRPDEDTLNNFEDLPAGLTIDFSALDSTVTVSERMVMTDLWKRFFTSLDEKRIVEGVCKDMIYAMCLDDSGNIWVRDGQRGSGEILTSIENTWLVTANIISAMSHALGVSIDSLTKTQGHIDVLTRPGGCGSPKVNVRDEIAAGAPHKRFEFGDVPLLVDGDDVVIISSRRRINQIQAYMNQTRQWLSANRKVIRSGNKGGATRYLAFEELSFCSHRYEPVFIGPDASKYNPKYLPSSEIGRHKNRTDLLSVAEDRNFKIYFLPIRPVADILAKLMLTLKVKTFKWDKTKTGPGECMDLTQSKLISYILLYPQCRWVRYTCLTLLCVTGDTLATFTEFKKRYQDFSEFNLKHSSKLLASMNSLYGVSSLDDVSLREYRRDTYEIRKQQHNSRLTGHVCQITRGRWLQASFDWLSHQNHSDVYPLMWDSSVFKNYETHVSVSGDYTKVSYLKEMILQHAKFTETEQINARGLWWRIVNFTG</sequence>
<evidence type="ECO:0000256" key="8">
    <source>
        <dbReference type="ARBA" id="ARBA00022741"/>
    </source>
</evidence>
<dbReference type="Gene3D" id="2.40.10.120">
    <property type="match status" value="1"/>
</dbReference>
<feature type="transmembrane region" description="Helical" evidence="19">
    <location>
        <begin position="4764"/>
        <end position="4788"/>
    </location>
</feature>
<keyword evidence="14" id="KW-0693">Viral RNA replication</keyword>
<dbReference type="GO" id="GO:0033645">
    <property type="term" value="C:host cell endomembrane system"/>
    <property type="evidence" value="ECO:0007669"/>
    <property type="project" value="UniProtKB-SubCell"/>
</dbReference>
<dbReference type="PANTHER" id="PTHR18934">
    <property type="entry name" value="ATP-DEPENDENT RNA HELICASE"/>
    <property type="match status" value="1"/>
</dbReference>
<feature type="domain" description="Helicase ATP-binding" evidence="21">
    <location>
        <begin position="3793"/>
        <end position="3975"/>
    </location>
</feature>
<dbReference type="GO" id="GO:0039694">
    <property type="term" value="P:viral RNA genome replication"/>
    <property type="evidence" value="ECO:0007669"/>
    <property type="project" value="InterPro"/>
</dbReference>
<evidence type="ECO:0000256" key="6">
    <source>
        <dbReference type="ARBA" id="ARBA00022679"/>
    </source>
</evidence>
<reference evidence="22" key="1">
    <citation type="journal article" date="2020" name="Front. Microbiol.">
        <title>Virome analysis of aphid populations that infest the barley field: the discovery of two novel groups of nege/kita-like viruses and other novel RNA viruses.</title>
        <authorList>
            <person name="Kondo H."/>
            <person name="Fujita M."/>
            <person name="Hisano H."/>
            <person name="Hyodo K."/>
            <person name="Andika I.B."/>
            <person name="Suzuki N."/>
        </authorList>
    </citation>
    <scope>NUCLEOTIDE SEQUENCE</scope>
    <source>
        <strain evidence="22">09BaA3</strain>
    </source>
</reference>
<dbReference type="SUPFAM" id="SSF52540">
    <property type="entry name" value="P-loop containing nucleoside triphosphate hydrolases"/>
    <property type="match status" value="1"/>
</dbReference>
<feature type="transmembrane region" description="Helical" evidence="19">
    <location>
        <begin position="1078"/>
        <end position="1097"/>
    </location>
</feature>
<dbReference type="Pfam" id="PF00271">
    <property type="entry name" value="Helicase_C"/>
    <property type="match status" value="1"/>
</dbReference>
<evidence type="ECO:0000256" key="11">
    <source>
        <dbReference type="ARBA" id="ARBA00022840"/>
    </source>
</evidence>
<proteinExistence type="predicted"/>
<dbReference type="SUPFAM" id="SSF56672">
    <property type="entry name" value="DNA/RNA polymerases"/>
    <property type="match status" value="1"/>
</dbReference>
<feature type="region of interest" description="Disordered" evidence="18">
    <location>
        <begin position="838"/>
        <end position="863"/>
    </location>
</feature>
<dbReference type="GO" id="GO:0003968">
    <property type="term" value="F:RNA-directed RNA polymerase activity"/>
    <property type="evidence" value="ECO:0007669"/>
    <property type="project" value="InterPro"/>
</dbReference>
<dbReference type="SMART" id="SM00487">
    <property type="entry name" value="DEXDc"/>
    <property type="match status" value="1"/>
</dbReference>
<feature type="transmembrane region" description="Helical" evidence="19">
    <location>
        <begin position="4391"/>
        <end position="4414"/>
    </location>
</feature>
<evidence type="ECO:0000256" key="18">
    <source>
        <dbReference type="SAM" id="MobiDB-lite"/>
    </source>
</evidence>
<dbReference type="GO" id="GO:0016787">
    <property type="term" value="F:hydrolase activity"/>
    <property type="evidence" value="ECO:0007669"/>
    <property type="project" value="UniProtKB-KW"/>
</dbReference>
<evidence type="ECO:0000256" key="19">
    <source>
        <dbReference type="SAM" id="Phobius"/>
    </source>
</evidence>
<organism evidence="22">
    <name type="scientific">Barley aphid RNA virus 10</name>
    <dbReference type="NCBI Taxonomy" id="2713139"/>
    <lineage>
        <taxon>Viruses</taxon>
        <taxon>Riboviria</taxon>
    </lineage>
</organism>
<keyword evidence="17" id="KW-0175">Coiled coil</keyword>
<dbReference type="InterPro" id="IPR007094">
    <property type="entry name" value="RNA-dir_pol_PSvirus"/>
</dbReference>
<keyword evidence="8" id="KW-0547">Nucleotide-binding</keyword>
<keyword evidence="11" id="KW-0067">ATP-binding</keyword>
<dbReference type="PROSITE" id="PS51192">
    <property type="entry name" value="HELICASE_ATP_BIND_1"/>
    <property type="match status" value="1"/>
</dbReference>
<keyword evidence="10" id="KW-0347">Helicase</keyword>
<feature type="transmembrane region" description="Helical" evidence="19">
    <location>
        <begin position="1109"/>
        <end position="1131"/>
    </location>
</feature>
<feature type="compositionally biased region" description="Basic and acidic residues" evidence="18">
    <location>
        <begin position="6469"/>
        <end position="6484"/>
    </location>
</feature>
<feature type="region of interest" description="Disordered" evidence="18">
    <location>
        <begin position="6462"/>
        <end position="6484"/>
    </location>
</feature>
<dbReference type="EMBL" id="LC516845">
    <property type="protein sequence ID" value="BBV14763.1"/>
    <property type="molecule type" value="Genomic_RNA"/>
</dbReference>
<feature type="transmembrane region" description="Helical" evidence="19">
    <location>
        <begin position="2119"/>
        <end position="2144"/>
    </location>
</feature>
<dbReference type="GO" id="GO:0042025">
    <property type="term" value="C:host cell nucleus"/>
    <property type="evidence" value="ECO:0007669"/>
    <property type="project" value="UniProtKB-SubCell"/>
</dbReference>
<keyword evidence="19" id="KW-0472">Membrane</keyword>
<dbReference type="PROSITE" id="PS50507">
    <property type="entry name" value="RDRP_SSRNA_POS"/>
    <property type="match status" value="1"/>
</dbReference>
<dbReference type="Pfam" id="PF00270">
    <property type="entry name" value="DEAD"/>
    <property type="match status" value="1"/>
</dbReference>
<comment type="subcellular location">
    <subcellularLocation>
        <location evidence="3">Host endomembrane system</location>
        <topology evidence="3">Peripheral membrane protein</topology>
    </subcellularLocation>
    <subcellularLocation>
        <location evidence="1">Host nucleus</location>
    </subcellularLocation>
    <subcellularLocation>
        <location evidence="2">Virion</location>
    </subcellularLocation>
</comment>
<feature type="region of interest" description="Disordered" evidence="18">
    <location>
        <begin position="1333"/>
        <end position="1367"/>
    </location>
</feature>
<dbReference type="GO" id="GO:0005524">
    <property type="term" value="F:ATP binding"/>
    <property type="evidence" value="ECO:0007669"/>
    <property type="project" value="UniProtKB-KW"/>
</dbReference>
<feature type="transmembrane region" description="Helical" evidence="19">
    <location>
        <begin position="4705"/>
        <end position="4725"/>
    </location>
</feature>
<keyword evidence="13" id="KW-0694">RNA-binding</keyword>
<dbReference type="InterPro" id="IPR027417">
    <property type="entry name" value="P-loop_NTPase"/>
</dbReference>
<feature type="transmembrane region" description="Helical" evidence="19">
    <location>
        <begin position="2081"/>
        <end position="2098"/>
    </location>
</feature>
<evidence type="ECO:0000256" key="2">
    <source>
        <dbReference type="ARBA" id="ARBA00004328"/>
    </source>
</evidence>
<dbReference type="InterPro" id="IPR011545">
    <property type="entry name" value="DEAD/DEAH_box_helicase_dom"/>
</dbReference>
<dbReference type="GO" id="GO:0003724">
    <property type="term" value="F:RNA helicase activity"/>
    <property type="evidence" value="ECO:0007669"/>
    <property type="project" value="UniProtKB-EC"/>
</dbReference>
<feature type="compositionally biased region" description="Basic residues" evidence="18">
    <location>
        <begin position="921"/>
        <end position="930"/>
    </location>
</feature>
<keyword evidence="19" id="KW-1133">Transmembrane helix</keyword>
<evidence type="ECO:0000256" key="15">
    <source>
        <dbReference type="ARBA" id="ARBA00023042"/>
    </source>
</evidence>
<feature type="coiled-coil region" evidence="17">
    <location>
        <begin position="1217"/>
        <end position="1251"/>
    </location>
</feature>
<feature type="compositionally biased region" description="Polar residues" evidence="18">
    <location>
        <begin position="1333"/>
        <end position="1354"/>
    </location>
</feature>
<evidence type="ECO:0000259" key="21">
    <source>
        <dbReference type="PROSITE" id="PS51192"/>
    </source>
</evidence>
<evidence type="ECO:0000259" key="20">
    <source>
        <dbReference type="PROSITE" id="PS50507"/>
    </source>
</evidence>
<feature type="region of interest" description="Disordered" evidence="18">
    <location>
        <begin position="117"/>
        <end position="136"/>
    </location>
</feature>
<dbReference type="PANTHER" id="PTHR18934:SF221">
    <property type="entry name" value="ATP-DEPENDENT RNA HELICASE DHX34-RELATED"/>
    <property type="match status" value="1"/>
</dbReference>
<feature type="compositionally biased region" description="Basic residues" evidence="18">
    <location>
        <begin position="842"/>
        <end position="855"/>
    </location>
</feature>
<feature type="region of interest" description="Disordered" evidence="18">
    <location>
        <begin position="910"/>
        <end position="932"/>
    </location>
</feature>
<evidence type="ECO:0000313" key="22">
    <source>
        <dbReference type="EMBL" id="BBV14763.1"/>
    </source>
</evidence>
<keyword evidence="7" id="KW-0548">Nucleotidyltransferase</keyword>
<comment type="catalytic activity">
    <reaction evidence="16">
        <text>ATP + H2O = ADP + phosphate + H(+)</text>
        <dbReference type="Rhea" id="RHEA:13065"/>
        <dbReference type="ChEBI" id="CHEBI:15377"/>
        <dbReference type="ChEBI" id="CHEBI:15378"/>
        <dbReference type="ChEBI" id="CHEBI:30616"/>
        <dbReference type="ChEBI" id="CHEBI:43474"/>
        <dbReference type="ChEBI" id="CHEBI:456216"/>
        <dbReference type="EC" id="3.6.4.13"/>
    </reaction>
</comment>
<dbReference type="GO" id="GO:0044423">
    <property type="term" value="C:virion component"/>
    <property type="evidence" value="ECO:0007669"/>
    <property type="project" value="UniProtKB-KW"/>
</dbReference>
<keyword evidence="12" id="KW-0946">Virion</keyword>
<dbReference type="Gene3D" id="3.40.50.150">
    <property type="entry name" value="Vaccinia Virus protein VP39"/>
    <property type="match status" value="1"/>
</dbReference>
<dbReference type="GO" id="GO:0032259">
    <property type="term" value="P:methylation"/>
    <property type="evidence" value="ECO:0007669"/>
    <property type="project" value="InterPro"/>
</dbReference>
<evidence type="ECO:0000256" key="7">
    <source>
        <dbReference type="ARBA" id="ARBA00022695"/>
    </source>
</evidence>
<evidence type="ECO:0000256" key="14">
    <source>
        <dbReference type="ARBA" id="ARBA00022953"/>
    </source>
</evidence>
<keyword evidence="4" id="KW-1048">Host nucleus</keyword>
<evidence type="ECO:0000256" key="10">
    <source>
        <dbReference type="ARBA" id="ARBA00022806"/>
    </source>
</evidence>
<feature type="transmembrane region" description="Helical" evidence="19">
    <location>
        <begin position="2053"/>
        <end position="2075"/>
    </location>
</feature>
<keyword evidence="5" id="KW-0507">mRNA processing</keyword>
<dbReference type="InterPro" id="IPR029063">
    <property type="entry name" value="SAM-dependent_MTases_sf"/>
</dbReference>
<evidence type="ECO:0000256" key="9">
    <source>
        <dbReference type="ARBA" id="ARBA00022801"/>
    </source>
</evidence>
<dbReference type="InterPro" id="IPR043502">
    <property type="entry name" value="DNA/RNA_pol_sf"/>
</dbReference>
<evidence type="ECO:0000256" key="13">
    <source>
        <dbReference type="ARBA" id="ARBA00022884"/>
    </source>
</evidence>
<feature type="transmembrane region" description="Helical" evidence="19">
    <location>
        <begin position="4576"/>
        <end position="4599"/>
    </location>
</feature>
<dbReference type="InterPro" id="IPR001650">
    <property type="entry name" value="Helicase_C-like"/>
</dbReference>
<evidence type="ECO:0000256" key="12">
    <source>
        <dbReference type="ARBA" id="ARBA00022844"/>
    </source>
</evidence>
<keyword evidence="19" id="KW-0812">Transmembrane</keyword>
<evidence type="ECO:0000256" key="16">
    <source>
        <dbReference type="ARBA" id="ARBA00047984"/>
    </source>
</evidence>
<dbReference type="InterPro" id="IPR014001">
    <property type="entry name" value="Helicase_ATP-bd"/>
</dbReference>
<feature type="transmembrane region" description="Helical" evidence="19">
    <location>
        <begin position="4611"/>
        <end position="4631"/>
    </location>
</feature>
<keyword evidence="15" id="KW-0506">mRNA capping</keyword>